<sequence length="340" mass="35722">MWSTPVDFAKKLLYGLARGCTVDAAHGCAVGRCVCACAAQKRDAAKDAARVHCARRERVWVLALRVCPGVYSRGLGDTGCRSMPLTRVLLPTGSALAAVLGGLTPVRRINWQLLVHACGSISTIIATAYDTLGPAGLTHSLNEPSCAALFTNAELLPTLLAVLPNTPTVKGDIKVLLIEELRQRRKAATVEADVLEVRQPKSETVSCIMYTSGSTGAPKGIVITHANLVASVGAVYTLLGHHLTPDDAYLPLAHILKYVVELCMLFVGMPTGFGRIKTLTDARCGGGEEVGGAGGREARGQRSVEQGKGGDGEEAADRDEWGGGDFEGDVGVSECGIRCA</sequence>
<accession>A0AAD7HET0</accession>
<dbReference type="PANTHER" id="PTHR43272">
    <property type="entry name" value="LONG-CHAIN-FATTY-ACID--COA LIGASE"/>
    <property type="match status" value="1"/>
</dbReference>
<keyword evidence="9" id="KW-1185">Reference proteome</keyword>
<dbReference type="Pfam" id="PF00501">
    <property type="entry name" value="AMP-binding"/>
    <property type="match status" value="1"/>
</dbReference>
<reference evidence="8" key="1">
    <citation type="submission" date="2023-03" db="EMBL/GenBank/DDBJ databases">
        <title>Massive genome expansion in bonnet fungi (Mycena s.s.) driven by repeated elements and novel gene families across ecological guilds.</title>
        <authorList>
            <consortium name="Lawrence Berkeley National Laboratory"/>
            <person name="Harder C.B."/>
            <person name="Miyauchi S."/>
            <person name="Viragh M."/>
            <person name="Kuo A."/>
            <person name="Thoen E."/>
            <person name="Andreopoulos B."/>
            <person name="Lu D."/>
            <person name="Skrede I."/>
            <person name="Drula E."/>
            <person name="Henrissat B."/>
            <person name="Morin E."/>
            <person name="Kohler A."/>
            <person name="Barry K."/>
            <person name="LaButti K."/>
            <person name="Morin E."/>
            <person name="Salamov A."/>
            <person name="Lipzen A."/>
            <person name="Mereny Z."/>
            <person name="Hegedus B."/>
            <person name="Baldrian P."/>
            <person name="Stursova M."/>
            <person name="Weitz H."/>
            <person name="Taylor A."/>
            <person name="Grigoriev I.V."/>
            <person name="Nagy L.G."/>
            <person name="Martin F."/>
            <person name="Kauserud H."/>
        </authorList>
    </citation>
    <scope>NUCLEOTIDE SEQUENCE</scope>
    <source>
        <strain evidence="8">CBHHK182m</strain>
    </source>
</reference>
<dbReference type="GO" id="GO:0005886">
    <property type="term" value="C:plasma membrane"/>
    <property type="evidence" value="ECO:0007669"/>
    <property type="project" value="TreeGrafter"/>
</dbReference>
<dbReference type="GO" id="GO:0035336">
    <property type="term" value="P:long-chain fatty-acyl-CoA metabolic process"/>
    <property type="evidence" value="ECO:0007669"/>
    <property type="project" value="TreeGrafter"/>
</dbReference>
<dbReference type="AlphaFoldDB" id="A0AAD7HET0"/>
<dbReference type="InterPro" id="IPR000873">
    <property type="entry name" value="AMP-dep_synth/lig_dom"/>
</dbReference>
<evidence type="ECO:0000256" key="5">
    <source>
        <dbReference type="ARBA" id="ARBA00036813"/>
    </source>
</evidence>
<keyword evidence="4" id="KW-0067">ATP-binding</keyword>
<feature type="region of interest" description="Disordered" evidence="6">
    <location>
        <begin position="288"/>
        <end position="340"/>
    </location>
</feature>
<evidence type="ECO:0000256" key="4">
    <source>
        <dbReference type="ARBA" id="ARBA00022840"/>
    </source>
</evidence>
<evidence type="ECO:0000256" key="3">
    <source>
        <dbReference type="ARBA" id="ARBA00022741"/>
    </source>
</evidence>
<evidence type="ECO:0000259" key="7">
    <source>
        <dbReference type="Pfam" id="PF00501"/>
    </source>
</evidence>
<dbReference type="PROSITE" id="PS00455">
    <property type="entry name" value="AMP_BINDING"/>
    <property type="match status" value="1"/>
</dbReference>
<dbReference type="Gene3D" id="3.40.50.12780">
    <property type="entry name" value="N-terminal domain of ligase-like"/>
    <property type="match status" value="1"/>
</dbReference>
<evidence type="ECO:0000256" key="2">
    <source>
        <dbReference type="ARBA" id="ARBA00022598"/>
    </source>
</evidence>
<comment type="catalytic activity">
    <reaction evidence="5">
        <text>a long-chain fatty acid + ATP + CoA = a long-chain fatty acyl-CoA + AMP + diphosphate</text>
        <dbReference type="Rhea" id="RHEA:15421"/>
        <dbReference type="ChEBI" id="CHEBI:30616"/>
        <dbReference type="ChEBI" id="CHEBI:33019"/>
        <dbReference type="ChEBI" id="CHEBI:57287"/>
        <dbReference type="ChEBI" id="CHEBI:57560"/>
        <dbReference type="ChEBI" id="CHEBI:83139"/>
        <dbReference type="ChEBI" id="CHEBI:456215"/>
        <dbReference type="EC" id="6.2.1.3"/>
    </reaction>
</comment>
<dbReference type="GO" id="GO:0004467">
    <property type="term" value="F:long-chain fatty acid-CoA ligase activity"/>
    <property type="evidence" value="ECO:0007669"/>
    <property type="project" value="UniProtKB-EC"/>
</dbReference>
<evidence type="ECO:0000256" key="6">
    <source>
        <dbReference type="SAM" id="MobiDB-lite"/>
    </source>
</evidence>
<dbReference type="GO" id="GO:0005524">
    <property type="term" value="F:ATP binding"/>
    <property type="evidence" value="ECO:0007669"/>
    <property type="project" value="UniProtKB-KW"/>
</dbReference>
<name>A0AAD7HET0_9AGAR</name>
<comment type="caution">
    <text evidence="8">The sequence shown here is derived from an EMBL/GenBank/DDBJ whole genome shotgun (WGS) entry which is preliminary data.</text>
</comment>
<evidence type="ECO:0000256" key="1">
    <source>
        <dbReference type="ARBA" id="ARBA00006432"/>
    </source>
</evidence>
<protein>
    <recommendedName>
        <fullName evidence="7">AMP-dependent synthetase/ligase domain-containing protein</fullName>
    </recommendedName>
</protein>
<feature type="domain" description="AMP-dependent synthetase/ligase" evidence="7">
    <location>
        <begin position="107"/>
        <end position="275"/>
    </location>
</feature>
<dbReference type="GO" id="GO:0005811">
    <property type="term" value="C:lipid droplet"/>
    <property type="evidence" value="ECO:0007669"/>
    <property type="project" value="TreeGrafter"/>
</dbReference>
<keyword evidence="2" id="KW-0436">Ligase</keyword>
<dbReference type="InterPro" id="IPR042099">
    <property type="entry name" value="ANL_N_sf"/>
</dbReference>
<dbReference type="EMBL" id="JARKIB010000259">
    <property type="protein sequence ID" value="KAJ7718925.1"/>
    <property type="molecule type" value="Genomic_DNA"/>
</dbReference>
<proteinExistence type="inferred from homology"/>
<evidence type="ECO:0000313" key="9">
    <source>
        <dbReference type="Proteomes" id="UP001215598"/>
    </source>
</evidence>
<evidence type="ECO:0000313" key="8">
    <source>
        <dbReference type="EMBL" id="KAJ7718925.1"/>
    </source>
</evidence>
<dbReference type="PANTHER" id="PTHR43272:SF83">
    <property type="entry name" value="ACYL-COA SYNTHETASE LONG-CHAIN, ISOFORM J"/>
    <property type="match status" value="1"/>
</dbReference>
<dbReference type="InterPro" id="IPR020845">
    <property type="entry name" value="AMP-binding_CS"/>
</dbReference>
<dbReference type="SUPFAM" id="SSF56801">
    <property type="entry name" value="Acetyl-CoA synthetase-like"/>
    <property type="match status" value="1"/>
</dbReference>
<dbReference type="Proteomes" id="UP001215598">
    <property type="component" value="Unassembled WGS sequence"/>
</dbReference>
<keyword evidence="3" id="KW-0547">Nucleotide-binding</keyword>
<organism evidence="8 9">
    <name type="scientific">Mycena metata</name>
    <dbReference type="NCBI Taxonomy" id="1033252"/>
    <lineage>
        <taxon>Eukaryota</taxon>
        <taxon>Fungi</taxon>
        <taxon>Dikarya</taxon>
        <taxon>Basidiomycota</taxon>
        <taxon>Agaricomycotina</taxon>
        <taxon>Agaricomycetes</taxon>
        <taxon>Agaricomycetidae</taxon>
        <taxon>Agaricales</taxon>
        <taxon>Marasmiineae</taxon>
        <taxon>Mycenaceae</taxon>
        <taxon>Mycena</taxon>
    </lineage>
</organism>
<comment type="similarity">
    <text evidence="1">Belongs to the ATP-dependent AMP-binding enzyme family.</text>
</comment>
<gene>
    <name evidence="8" type="ORF">B0H16DRAFT_1475280</name>
</gene>
<dbReference type="GO" id="GO:0005783">
    <property type="term" value="C:endoplasmic reticulum"/>
    <property type="evidence" value="ECO:0007669"/>
    <property type="project" value="TreeGrafter"/>
</dbReference>